<comment type="caution">
    <text evidence="1">The sequence shown here is derived from an EMBL/GenBank/DDBJ whole genome shotgun (WGS) entry which is preliminary data.</text>
</comment>
<dbReference type="AlphaFoldDB" id="A0A9P4TJU3"/>
<dbReference type="OrthoDB" id="3796455at2759"/>
<evidence type="ECO:0000313" key="1">
    <source>
        <dbReference type="EMBL" id="KAF3005958.1"/>
    </source>
</evidence>
<dbReference type="EMBL" id="SWKU01000006">
    <property type="protein sequence ID" value="KAF3005958.1"/>
    <property type="molecule type" value="Genomic_DNA"/>
</dbReference>
<organism evidence="1 2">
    <name type="scientific">Curvularia kusanoi</name>
    <name type="common">Cochliobolus kusanoi</name>
    <dbReference type="NCBI Taxonomy" id="90978"/>
    <lineage>
        <taxon>Eukaryota</taxon>
        <taxon>Fungi</taxon>
        <taxon>Dikarya</taxon>
        <taxon>Ascomycota</taxon>
        <taxon>Pezizomycotina</taxon>
        <taxon>Dothideomycetes</taxon>
        <taxon>Pleosporomycetidae</taxon>
        <taxon>Pleosporales</taxon>
        <taxon>Pleosporineae</taxon>
        <taxon>Pleosporaceae</taxon>
        <taxon>Curvularia</taxon>
    </lineage>
</organism>
<dbReference type="Proteomes" id="UP000801428">
    <property type="component" value="Unassembled WGS sequence"/>
</dbReference>
<gene>
    <name evidence="1" type="ORF">E8E13_010213</name>
</gene>
<proteinExistence type="predicted"/>
<keyword evidence="2" id="KW-1185">Reference proteome</keyword>
<accession>A0A9P4TJU3</accession>
<protein>
    <submittedName>
        <fullName evidence="1">Uncharacterized protein</fullName>
    </submittedName>
</protein>
<sequence length="94" mass="10520">MEGRKQGRPEDGLSLRHDSQLYLINPESPIKATITGYDVKETRLLAAAFVSSIGHDKYDYALMFKLTGFTESTSKKFWPVVKKKVKQRNSGAAA</sequence>
<evidence type="ECO:0000313" key="2">
    <source>
        <dbReference type="Proteomes" id="UP000801428"/>
    </source>
</evidence>
<reference evidence="1" key="1">
    <citation type="submission" date="2019-04" db="EMBL/GenBank/DDBJ databases">
        <title>Sequencing of skin fungus with MAO and IRED activity.</title>
        <authorList>
            <person name="Marsaioli A.J."/>
            <person name="Bonatto J.M.C."/>
            <person name="Reis Junior O."/>
        </authorList>
    </citation>
    <scope>NUCLEOTIDE SEQUENCE</scope>
    <source>
        <strain evidence="1">30M1</strain>
    </source>
</reference>
<name>A0A9P4TJU3_CURKU</name>